<name>A0A916XGB0_9SPHI</name>
<dbReference type="AlphaFoldDB" id="A0A916XGB0"/>
<dbReference type="Proteomes" id="UP000651668">
    <property type="component" value="Unassembled WGS sequence"/>
</dbReference>
<proteinExistence type="predicted"/>
<keyword evidence="2" id="KW-1185">Reference proteome</keyword>
<reference evidence="1" key="2">
    <citation type="submission" date="2020-09" db="EMBL/GenBank/DDBJ databases">
        <authorList>
            <person name="Sun Q."/>
            <person name="Zhou Y."/>
        </authorList>
    </citation>
    <scope>NUCLEOTIDE SEQUENCE</scope>
    <source>
        <strain evidence="1">CGMCC 1.15343</strain>
    </source>
</reference>
<dbReference type="RefSeq" id="WP_188627341.1">
    <property type="nucleotide sequence ID" value="NZ_BMIL01000008.1"/>
</dbReference>
<dbReference type="EMBL" id="BMIL01000008">
    <property type="protein sequence ID" value="GGC71232.1"/>
    <property type="molecule type" value="Genomic_DNA"/>
</dbReference>
<comment type="caution">
    <text evidence="1">The sequence shown here is derived from an EMBL/GenBank/DDBJ whole genome shotgun (WGS) entry which is preliminary data.</text>
</comment>
<reference evidence="1" key="1">
    <citation type="journal article" date="2014" name="Int. J. Syst. Evol. Microbiol.">
        <title>Complete genome sequence of Corynebacterium casei LMG S-19264T (=DSM 44701T), isolated from a smear-ripened cheese.</title>
        <authorList>
            <consortium name="US DOE Joint Genome Institute (JGI-PGF)"/>
            <person name="Walter F."/>
            <person name="Albersmeier A."/>
            <person name="Kalinowski J."/>
            <person name="Ruckert C."/>
        </authorList>
    </citation>
    <scope>NUCLEOTIDE SEQUENCE</scope>
    <source>
        <strain evidence="1">CGMCC 1.15343</strain>
    </source>
</reference>
<evidence type="ECO:0000313" key="2">
    <source>
        <dbReference type="Proteomes" id="UP000651668"/>
    </source>
</evidence>
<dbReference type="Pfam" id="PF19781">
    <property type="entry name" value="DUF6266"/>
    <property type="match status" value="1"/>
</dbReference>
<protein>
    <submittedName>
        <fullName evidence="1">Uncharacterized protein</fullName>
    </submittedName>
</protein>
<accession>A0A916XGB0</accession>
<organism evidence="1 2">
    <name type="scientific">Pedobacter quisquiliarum</name>
    <dbReference type="NCBI Taxonomy" id="1834438"/>
    <lineage>
        <taxon>Bacteria</taxon>
        <taxon>Pseudomonadati</taxon>
        <taxon>Bacteroidota</taxon>
        <taxon>Sphingobacteriia</taxon>
        <taxon>Sphingobacteriales</taxon>
        <taxon>Sphingobacteriaceae</taxon>
        <taxon>Pedobacter</taxon>
    </lineage>
</organism>
<gene>
    <name evidence="1" type="ORF">GCM10011387_25920</name>
</gene>
<evidence type="ECO:0000313" key="1">
    <source>
        <dbReference type="EMBL" id="GGC71232.1"/>
    </source>
</evidence>
<sequence>MAKYRQGINGVFVGKVGTVVGCVWKGIPYMRAKGRPRTSEPSEKEETNRNKFKTAHAWLQPLLDFLRVGFAGYTATSEGYNAAKSYNLKNAILQGEVMPELVKVSYGDLPLSADISCELQENKLHFSWSPDYIPETSNKDQAMVLAYHPESRTMVYDVHGSFRNVGHHVMDTYKAFLGQTIHVYAAFISADRTRQSNSQYLGTIDC</sequence>
<dbReference type="InterPro" id="IPR046233">
    <property type="entry name" value="DUF6266"/>
</dbReference>